<dbReference type="Pfam" id="PF00759">
    <property type="entry name" value="Glyco_hydro_9"/>
    <property type="match status" value="1"/>
</dbReference>
<dbReference type="InterPro" id="IPR001701">
    <property type="entry name" value="Glyco_hydro_9"/>
</dbReference>
<accession>I1VGW1</accession>
<organism evidence="6">
    <name type="scientific">uncultured organism</name>
    <dbReference type="NCBI Taxonomy" id="155900"/>
    <lineage>
        <taxon>unclassified sequences</taxon>
        <taxon>environmental samples</taxon>
    </lineage>
</organism>
<reference evidence="6" key="1">
    <citation type="submission" date="2012-01" db="EMBL/GenBank/DDBJ databases">
        <title>Recovering genes of Glycosyl Hydrolase Family 9 Cellulase from soil metagenomic DNA samples with CODEHOP Primers.</title>
        <authorList>
            <person name="Wang Q.Y."/>
            <person name="Xiong X.L."/>
            <person name="Jin P."/>
        </authorList>
    </citation>
    <scope>NUCLEOTIDE SEQUENCE</scope>
</reference>
<keyword evidence="4" id="KW-0624">Polysaccharide degradation</keyword>
<dbReference type="InterPro" id="IPR033126">
    <property type="entry name" value="Glyco_hydro_9_Asp/Glu_AS"/>
</dbReference>
<evidence type="ECO:0000256" key="2">
    <source>
        <dbReference type="ARBA" id="ARBA00023277"/>
    </source>
</evidence>
<feature type="domain" description="Glycoside hydrolase family 9" evidence="5">
    <location>
        <begin position="1"/>
        <end position="400"/>
    </location>
</feature>
<keyword evidence="1 6" id="KW-0378">Hydrolase</keyword>
<dbReference type="GO" id="GO:0000272">
    <property type="term" value="P:polysaccharide catabolic process"/>
    <property type="evidence" value="ECO:0007669"/>
    <property type="project" value="UniProtKB-KW"/>
</dbReference>
<evidence type="ECO:0000313" key="6">
    <source>
        <dbReference type="EMBL" id="AFI43959.1"/>
    </source>
</evidence>
<dbReference type="GO" id="GO:0004553">
    <property type="term" value="F:hydrolase activity, hydrolyzing O-glycosyl compounds"/>
    <property type="evidence" value="ECO:0007669"/>
    <property type="project" value="InterPro"/>
</dbReference>
<dbReference type="InterPro" id="IPR012341">
    <property type="entry name" value="6hp_glycosidase-like_sf"/>
</dbReference>
<dbReference type="AlphaFoldDB" id="I1VGW1"/>
<sequence length="401" mass="43921">DVTGGWYDAGDYNKYIVNSGITMGTLLSAYEDFPAYFDTLHTNIPETGNGLPDIIDEILVNLRWMLTMQDPNDGGVYHKMTNADFDGMVMPGVTKLPRYAVQKSTAATLDFAAVTAQAARVLKKFSRQLPGLADSCRRAATSAYKWAIMNGDIIYDQDAMNKQFQPAITTGAYGDGRLWDEWIWASAELYVTTKDELYASQLRSKADKWPGLQSWNNVAMLGFFSLARNASALPKKNESDMPKIRNFIIKFADSLLNNATTNAFGTVMGGSPKDFEWGSSSVAANQGIVCLNAYLLTRDVKYLEGALTNADYILGRNATGYCFVTGAGTKGTMKPHHRPSVADGILPPVPGLLSGGPNPGKQDKCEGYQFSEPETSYLDDDCSYASNEIAINWNAPLVWMA</sequence>
<name>I1VGW1_9ZZZZ</name>
<evidence type="ECO:0000259" key="5">
    <source>
        <dbReference type="Pfam" id="PF00759"/>
    </source>
</evidence>
<dbReference type="PROSITE" id="PS00698">
    <property type="entry name" value="GH9_3"/>
    <property type="match status" value="1"/>
</dbReference>
<evidence type="ECO:0000256" key="4">
    <source>
        <dbReference type="ARBA" id="ARBA00023326"/>
    </source>
</evidence>
<dbReference type="Gene3D" id="1.50.10.10">
    <property type="match status" value="1"/>
</dbReference>
<keyword evidence="3" id="KW-0326">Glycosidase</keyword>
<feature type="non-terminal residue" evidence="6">
    <location>
        <position position="1"/>
    </location>
</feature>
<dbReference type="PANTHER" id="PTHR22298">
    <property type="entry name" value="ENDO-1,4-BETA-GLUCANASE"/>
    <property type="match status" value="1"/>
</dbReference>
<dbReference type="SUPFAM" id="SSF48208">
    <property type="entry name" value="Six-hairpin glycosidases"/>
    <property type="match status" value="1"/>
</dbReference>
<feature type="non-terminal residue" evidence="6">
    <location>
        <position position="401"/>
    </location>
</feature>
<dbReference type="EMBL" id="JQ405614">
    <property type="protein sequence ID" value="AFI43959.1"/>
    <property type="molecule type" value="Genomic_DNA"/>
</dbReference>
<keyword evidence="2" id="KW-0119">Carbohydrate metabolism</keyword>
<dbReference type="InterPro" id="IPR008928">
    <property type="entry name" value="6-hairpin_glycosidase_sf"/>
</dbReference>
<proteinExistence type="predicted"/>
<protein>
    <submittedName>
        <fullName evidence="6">Glycoside hydrolase family 9 cellulase</fullName>
    </submittedName>
</protein>
<evidence type="ECO:0000256" key="3">
    <source>
        <dbReference type="ARBA" id="ARBA00023295"/>
    </source>
</evidence>
<evidence type="ECO:0000256" key="1">
    <source>
        <dbReference type="ARBA" id="ARBA00022801"/>
    </source>
</evidence>